<evidence type="ECO:0000313" key="2">
    <source>
        <dbReference type="EMBL" id="MFC4719622.1"/>
    </source>
</evidence>
<reference evidence="3" key="1">
    <citation type="journal article" date="2019" name="Int. J. Syst. Evol. Microbiol.">
        <title>The Global Catalogue of Microorganisms (GCM) 10K type strain sequencing project: providing services to taxonomists for standard genome sequencing and annotation.</title>
        <authorList>
            <consortium name="The Broad Institute Genomics Platform"/>
            <consortium name="The Broad Institute Genome Sequencing Center for Infectious Disease"/>
            <person name="Wu L."/>
            <person name="Ma J."/>
        </authorList>
    </citation>
    <scope>NUCLEOTIDE SEQUENCE [LARGE SCALE GENOMIC DNA]</scope>
    <source>
        <strain evidence="3">CGMCC 1.19032</strain>
    </source>
</reference>
<name>A0ABV9MUL9_9ENTE</name>
<comment type="caution">
    <text evidence="2">The sequence shown here is derived from an EMBL/GenBank/DDBJ whole genome shotgun (WGS) entry which is preliminary data.</text>
</comment>
<dbReference type="InterPro" id="IPR024529">
    <property type="entry name" value="ECF_trnsprt_substrate-spec"/>
</dbReference>
<sequence>MKKNKNIFNLVLTALFLSIMLLLATVPFLGFIPIGPIHATTLHLPVIIASIVLGPRTGGFLGGCFGLISMIRNTVMITPMSFAFSPFIAPLGTDGSGSWKALVVVMIPRILIGVVPYFIYQWSMKLFKNKGQGFALFFAGLSGGVVNTVLVMNLIYFLFKTEYAQVLGEAGNAVYWAILGVILTQGIPEAIIGGLACAGVAAILLKFMQQREKV</sequence>
<protein>
    <submittedName>
        <fullName evidence="2">ECF transporter S component</fullName>
    </submittedName>
</protein>
<keyword evidence="1" id="KW-1133">Transmembrane helix</keyword>
<proteinExistence type="predicted"/>
<feature type="transmembrane region" description="Helical" evidence="1">
    <location>
        <begin position="174"/>
        <end position="205"/>
    </location>
</feature>
<dbReference type="Proteomes" id="UP001595969">
    <property type="component" value="Unassembled WGS sequence"/>
</dbReference>
<feature type="transmembrane region" description="Helical" evidence="1">
    <location>
        <begin position="7"/>
        <end position="32"/>
    </location>
</feature>
<feature type="transmembrane region" description="Helical" evidence="1">
    <location>
        <begin position="99"/>
        <end position="122"/>
    </location>
</feature>
<evidence type="ECO:0000313" key="3">
    <source>
        <dbReference type="Proteomes" id="UP001595969"/>
    </source>
</evidence>
<dbReference type="Pfam" id="PF12822">
    <property type="entry name" value="ECF_trnsprt"/>
    <property type="match status" value="1"/>
</dbReference>
<gene>
    <name evidence="2" type="ORF">ACFO5I_07720</name>
</gene>
<accession>A0ABV9MUL9</accession>
<feature type="transmembrane region" description="Helical" evidence="1">
    <location>
        <begin position="134"/>
        <end position="159"/>
    </location>
</feature>
<evidence type="ECO:0000256" key="1">
    <source>
        <dbReference type="SAM" id="Phobius"/>
    </source>
</evidence>
<dbReference type="EMBL" id="JBHSGS010000043">
    <property type="protein sequence ID" value="MFC4719622.1"/>
    <property type="molecule type" value="Genomic_DNA"/>
</dbReference>
<keyword evidence="3" id="KW-1185">Reference proteome</keyword>
<dbReference type="Gene3D" id="1.10.1760.20">
    <property type="match status" value="1"/>
</dbReference>
<keyword evidence="1" id="KW-0472">Membrane</keyword>
<organism evidence="2 3">
    <name type="scientific">Enterococcus lemanii</name>
    <dbReference type="NCBI Taxonomy" id="1159752"/>
    <lineage>
        <taxon>Bacteria</taxon>
        <taxon>Bacillati</taxon>
        <taxon>Bacillota</taxon>
        <taxon>Bacilli</taxon>
        <taxon>Lactobacillales</taxon>
        <taxon>Enterococcaceae</taxon>
        <taxon>Enterococcus</taxon>
    </lineage>
</organism>
<keyword evidence="1" id="KW-0812">Transmembrane</keyword>
<dbReference type="RefSeq" id="WP_204653906.1">
    <property type="nucleotide sequence ID" value="NZ_JAFBFD010000015.1"/>
</dbReference>